<name>A0A0A8XX07_ARUDO</name>
<dbReference type="EMBL" id="GBRH01279484">
    <property type="protein sequence ID" value="JAD18411.1"/>
    <property type="molecule type" value="Transcribed_RNA"/>
</dbReference>
<sequence length="76" mass="9353">MDYRFCAHEFLCLQDRRQRLLTDLVRRGERPPAGLIVKPGEWLRLFLIFFFEISHWSRDLKRRVTESNDWARTRCQ</sequence>
<reference evidence="1" key="1">
    <citation type="submission" date="2014-09" db="EMBL/GenBank/DDBJ databases">
        <authorList>
            <person name="Magalhaes I.L.F."/>
            <person name="Oliveira U."/>
            <person name="Santos F.R."/>
            <person name="Vidigal T.H.D.A."/>
            <person name="Brescovit A.D."/>
            <person name="Santos A.J."/>
        </authorList>
    </citation>
    <scope>NUCLEOTIDE SEQUENCE</scope>
    <source>
        <tissue evidence="1">Shoot tissue taken approximately 20 cm above the soil surface</tissue>
    </source>
</reference>
<accession>A0A0A8XX07</accession>
<organism evidence="1">
    <name type="scientific">Arundo donax</name>
    <name type="common">Giant reed</name>
    <name type="synonym">Donax arundinaceus</name>
    <dbReference type="NCBI Taxonomy" id="35708"/>
    <lineage>
        <taxon>Eukaryota</taxon>
        <taxon>Viridiplantae</taxon>
        <taxon>Streptophyta</taxon>
        <taxon>Embryophyta</taxon>
        <taxon>Tracheophyta</taxon>
        <taxon>Spermatophyta</taxon>
        <taxon>Magnoliopsida</taxon>
        <taxon>Liliopsida</taxon>
        <taxon>Poales</taxon>
        <taxon>Poaceae</taxon>
        <taxon>PACMAD clade</taxon>
        <taxon>Arundinoideae</taxon>
        <taxon>Arundineae</taxon>
        <taxon>Arundo</taxon>
    </lineage>
</organism>
<dbReference type="AlphaFoldDB" id="A0A0A8XX07"/>
<reference evidence="1" key="2">
    <citation type="journal article" date="2015" name="Data Brief">
        <title>Shoot transcriptome of the giant reed, Arundo donax.</title>
        <authorList>
            <person name="Barrero R.A."/>
            <person name="Guerrero F.D."/>
            <person name="Moolhuijzen P."/>
            <person name="Goolsby J.A."/>
            <person name="Tidwell J."/>
            <person name="Bellgard S.E."/>
            <person name="Bellgard M.I."/>
        </authorList>
    </citation>
    <scope>NUCLEOTIDE SEQUENCE</scope>
    <source>
        <tissue evidence="1">Shoot tissue taken approximately 20 cm above the soil surface</tissue>
    </source>
</reference>
<protein>
    <submittedName>
        <fullName evidence="1">Uncharacterized protein</fullName>
    </submittedName>
</protein>
<evidence type="ECO:0000313" key="1">
    <source>
        <dbReference type="EMBL" id="JAD18411.1"/>
    </source>
</evidence>
<proteinExistence type="predicted"/>